<name>A0A9X1DEC5_9SPHN</name>
<dbReference type="RefSeq" id="WP_214624614.1">
    <property type="nucleotide sequence ID" value="NZ_JAHGAW010000010.1"/>
</dbReference>
<evidence type="ECO:0000313" key="2">
    <source>
        <dbReference type="Proteomes" id="UP001138757"/>
    </source>
</evidence>
<sequence>MATASSAPASPDDQGDAVAFLGGGSAFEGKRPIRIDTHCASIFLVGDRAWKLKRAVKFGYLDFSTVQKRRAALEAELALNRRTAPQLYLGVQPLTRRADGQLAIGGSGETIDWLLEMHRFPDDALLSHLAERGRLDESMLAGLADRIHALHAMVEPVPSQDGAASFRRVVEGNLASMAAYPAVLDPRIVTHFEAALLEKTKEMAPLLDARARQGRVRHCHGDLHLANIARIEGVPTLFDCLEFSAELATIDVLYDLGFLLMDLWHRNLRMEANLVFNRYLDLSPPDEGGIALLPLFLSVRAAIRAHVLAAQSVRAGDDRVLAREARSFLDLAFNALKPVPARLVAIGGLSGTGKSSLARKLGGTIGRAPGARVLRSDVLRKRLAGLAPEETLPADSYSAQSAALVYRTLDTGCAETLAGGQSVIADAVFARRTERDRIEAVARQCDVDFTGLWLEADMSARIARVETRAADASDADRRVAEAQSALDIGELGSWHLIPASGSLDDVTAMAQVWLKHPRRWNGGHAMPYSGGD</sequence>
<dbReference type="SUPFAM" id="SSF56112">
    <property type="entry name" value="Protein kinase-like (PK-like)"/>
    <property type="match status" value="1"/>
</dbReference>
<reference evidence="1" key="1">
    <citation type="submission" date="2021-05" db="EMBL/GenBank/DDBJ databases">
        <title>Genome of Sphingobium sp. strain.</title>
        <authorList>
            <person name="Fan R."/>
        </authorList>
    </citation>
    <scope>NUCLEOTIDE SEQUENCE</scope>
    <source>
        <strain evidence="1">H33</strain>
    </source>
</reference>
<evidence type="ECO:0000313" key="1">
    <source>
        <dbReference type="EMBL" id="MBT2188361.1"/>
    </source>
</evidence>
<dbReference type="AlphaFoldDB" id="A0A9X1DEC5"/>
<dbReference type="InterPro" id="IPR027417">
    <property type="entry name" value="P-loop_NTPase"/>
</dbReference>
<dbReference type="EMBL" id="JAHGAW010000010">
    <property type="protein sequence ID" value="MBT2188361.1"/>
    <property type="molecule type" value="Genomic_DNA"/>
</dbReference>
<dbReference type="PANTHER" id="PTHR43883">
    <property type="entry name" value="SLR0207 PROTEIN"/>
    <property type="match status" value="1"/>
</dbReference>
<gene>
    <name evidence="1" type="ORF">KK488_15500</name>
</gene>
<dbReference type="Proteomes" id="UP001138757">
    <property type="component" value="Unassembled WGS sequence"/>
</dbReference>
<keyword evidence="2" id="KW-1185">Reference proteome</keyword>
<accession>A0A9X1DEC5</accession>
<protein>
    <submittedName>
        <fullName evidence="1">AAA family ATPase</fullName>
    </submittedName>
</protein>
<dbReference type="Pfam" id="PF13671">
    <property type="entry name" value="AAA_33"/>
    <property type="match status" value="1"/>
</dbReference>
<dbReference type="SUPFAM" id="SSF52540">
    <property type="entry name" value="P-loop containing nucleoside triphosphate hydrolases"/>
    <property type="match status" value="1"/>
</dbReference>
<dbReference type="PANTHER" id="PTHR43883:SF1">
    <property type="entry name" value="GLUCONOKINASE"/>
    <property type="match status" value="1"/>
</dbReference>
<dbReference type="InterPro" id="IPR052732">
    <property type="entry name" value="Cell-binding_unc_protein"/>
</dbReference>
<organism evidence="1 2">
    <name type="scientific">Sphingobium nicotianae</name>
    <dbReference type="NCBI Taxonomy" id="2782607"/>
    <lineage>
        <taxon>Bacteria</taxon>
        <taxon>Pseudomonadati</taxon>
        <taxon>Pseudomonadota</taxon>
        <taxon>Alphaproteobacteria</taxon>
        <taxon>Sphingomonadales</taxon>
        <taxon>Sphingomonadaceae</taxon>
        <taxon>Sphingobium</taxon>
    </lineage>
</organism>
<dbReference type="Gene3D" id="3.40.50.300">
    <property type="entry name" value="P-loop containing nucleotide triphosphate hydrolases"/>
    <property type="match status" value="1"/>
</dbReference>
<comment type="caution">
    <text evidence="1">The sequence shown here is derived from an EMBL/GenBank/DDBJ whole genome shotgun (WGS) entry which is preliminary data.</text>
</comment>
<dbReference type="InterPro" id="IPR011009">
    <property type="entry name" value="Kinase-like_dom_sf"/>
</dbReference>
<proteinExistence type="predicted"/>